<dbReference type="OrthoDB" id="9764961at2"/>
<dbReference type="Proteomes" id="UP000051521">
    <property type="component" value="Unassembled WGS sequence"/>
</dbReference>
<dbReference type="GO" id="GO:0032259">
    <property type="term" value="P:methylation"/>
    <property type="evidence" value="ECO:0007669"/>
    <property type="project" value="UniProtKB-KW"/>
</dbReference>
<dbReference type="Pfam" id="PF05175">
    <property type="entry name" value="MTS"/>
    <property type="match status" value="1"/>
</dbReference>
<keyword evidence="2 4" id="KW-0808">Transferase</keyword>
<dbReference type="Gene3D" id="3.40.50.150">
    <property type="entry name" value="Vaccinia Virus protein VP39"/>
    <property type="match status" value="1"/>
</dbReference>
<keyword evidence="1 4" id="KW-0489">Methyltransferase</keyword>
<evidence type="ECO:0000259" key="3">
    <source>
        <dbReference type="Pfam" id="PF05175"/>
    </source>
</evidence>
<reference evidence="4 6" key="1">
    <citation type="submission" date="2012-06" db="EMBL/GenBank/DDBJ databases">
        <title>Draft genome sequence of Lactobacillus gigeriorum CRBIP 24.85T, isolated from chicken crop.</title>
        <authorList>
            <person name="Cousin S."/>
            <person name="Ma L."/>
            <person name="Creno S."/>
            <person name="Clermont D."/>
            <person name="Loux V."/>
            <person name="Bizet C."/>
            <person name="Bouchier C."/>
        </authorList>
    </citation>
    <scope>NUCLEOTIDE SEQUENCE [LARGE SCALE GENOMIC DNA]</scope>
    <source>
        <strain evidence="6">CRBIP 24.85T</strain>
        <strain evidence="4">Type strain: CRBIP 24.85</strain>
    </source>
</reference>
<comment type="caution">
    <text evidence="4">The sequence shown here is derived from an EMBL/GenBank/DDBJ whole genome shotgun (WGS) entry which is preliminary data.</text>
</comment>
<dbReference type="InterPro" id="IPR007848">
    <property type="entry name" value="Small_mtfrase_dom"/>
</dbReference>
<dbReference type="GO" id="GO:0008757">
    <property type="term" value="F:S-adenosylmethionine-dependent methyltransferase activity"/>
    <property type="evidence" value="ECO:0007669"/>
    <property type="project" value="InterPro"/>
</dbReference>
<evidence type="ECO:0000313" key="6">
    <source>
        <dbReference type="Proteomes" id="UP000009326"/>
    </source>
</evidence>
<dbReference type="PATRIC" id="fig|1423751.3.peg.1769"/>
<dbReference type="EMBL" id="CAKC01000095">
    <property type="protein sequence ID" value="CCI87951.1"/>
    <property type="molecule type" value="Genomic_DNA"/>
</dbReference>
<evidence type="ECO:0000313" key="4">
    <source>
        <dbReference type="EMBL" id="CCI87951.1"/>
    </source>
</evidence>
<evidence type="ECO:0000256" key="1">
    <source>
        <dbReference type="ARBA" id="ARBA00022603"/>
    </source>
</evidence>
<organism evidence="4 6">
    <name type="scientific">Lactobacillus gigeriorum DSM 23908 = CRBIP 24.85</name>
    <dbReference type="NCBI Taxonomy" id="1423751"/>
    <lineage>
        <taxon>Bacteria</taxon>
        <taxon>Bacillati</taxon>
        <taxon>Bacillota</taxon>
        <taxon>Bacilli</taxon>
        <taxon>Lactobacillales</taxon>
        <taxon>Lactobacillaceae</taxon>
        <taxon>Lactobacillus</taxon>
    </lineage>
</organism>
<dbReference type="EMBL" id="AYZO01000007">
    <property type="protein sequence ID" value="KRN13948.1"/>
    <property type="molecule type" value="Genomic_DNA"/>
</dbReference>
<proteinExistence type="predicted"/>
<dbReference type="SUPFAM" id="SSF53335">
    <property type="entry name" value="S-adenosyl-L-methionine-dependent methyltransferases"/>
    <property type="match status" value="1"/>
</dbReference>
<keyword evidence="7" id="KW-1185">Reference proteome</keyword>
<dbReference type="InterPro" id="IPR029063">
    <property type="entry name" value="SAM-dependent_MTases_sf"/>
</dbReference>
<dbReference type="RefSeq" id="WP_008474315.1">
    <property type="nucleotide sequence ID" value="NZ_AYZO01000007.1"/>
</dbReference>
<dbReference type="InterPro" id="IPR046977">
    <property type="entry name" value="RsmC/RlmG"/>
</dbReference>
<feature type="domain" description="Methyltransferase small" evidence="3">
    <location>
        <begin position="32"/>
        <end position="200"/>
    </location>
</feature>
<accession>I7LE78</accession>
<dbReference type="AlphaFoldDB" id="I7LE78"/>
<reference evidence="5 7" key="2">
    <citation type="journal article" date="2015" name="Genome Announc.">
        <title>Expanding the biotechnology potential of lactobacilli through comparative genomics of 213 strains and associated genera.</title>
        <authorList>
            <person name="Sun Z."/>
            <person name="Harris H.M."/>
            <person name="McCann A."/>
            <person name="Guo C."/>
            <person name="Argimon S."/>
            <person name="Zhang W."/>
            <person name="Yang X."/>
            <person name="Jeffery I.B."/>
            <person name="Cooney J.C."/>
            <person name="Kagawa T.F."/>
            <person name="Liu W."/>
            <person name="Song Y."/>
            <person name="Salvetti E."/>
            <person name="Wrobel A."/>
            <person name="Rasinkangas P."/>
            <person name="Parkhill J."/>
            <person name="Rea M.C."/>
            <person name="O'Sullivan O."/>
            <person name="Ritari J."/>
            <person name="Douillard F.P."/>
            <person name="Paul Ross R."/>
            <person name="Yang R."/>
            <person name="Briner A.E."/>
            <person name="Felis G.E."/>
            <person name="de Vos W.M."/>
            <person name="Barrangou R."/>
            <person name="Klaenhammer T.R."/>
            <person name="Caufield P.W."/>
            <person name="Cui Y."/>
            <person name="Zhang H."/>
            <person name="O'Toole P.W."/>
        </authorList>
    </citation>
    <scope>NUCLEOTIDE SEQUENCE [LARGE SCALE GENOMIC DNA]</scope>
    <source>
        <strain evidence="5 7">DSM 23908</strain>
    </source>
</reference>
<sequence length="208" mass="23087">MSEKKNQMYFAVAPDAKHDIHEINYQISNTNLHFLTDAGVFSKMRVDYGSTVLIKAMQTVPFPSQNILDVGTGYGPIGLFAAKFWPDQTVDMIDVNTRGLELAKQNAEKNAISNVNIYSSDCYDQVVGKFGLILTNPPIRAGKKVVSKIIAEAKNHLVEDGKLLVVIQKKQGEPSARKLMESVYGNCTILTRDKGYYILQASNNNGER</sequence>
<protein>
    <submittedName>
        <fullName evidence="4">Methyltransferase domain protein</fullName>
    </submittedName>
</protein>
<name>I7LE78_9LACO</name>
<dbReference type="PANTHER" id="PTHR47816:SF4">
    <property type="entry name" value="RIBOSOMAL RNA SMALL SUBUNIT METHYLTRANSFERASE C"/>
    <property type="match status" value="1"/>
</dbReference>
<dbReference type="Proteomes" id="UP000009326">
    <property type="component" value="Unassembled WGS sequence"/>
</dbReference>
<gene>
    <name evidence="4" type="ORF">BN52_01685</name>
    <name evidence="5" type="ORF">FC38_GL001710</name>
</gene>
<dbReference type="CDD" id="cd02440">
    <property type="entry name" value="AdoMet_MTases"/>
    <property type="match status" value="1"/>
</dbReference>
<dbReference type="PANTHER" id="PTHR47816">
    <property type="entry name" value="RIBOSOMAL RNA SMALL SUBUNIT METHYLTRANSFERASE C"/>
    <property type="match status" value="1"/>
</dbReference>
<evidence type="ECO:0000313" key="5">
    <source>
        <dbReference type="EMBL" id="KRN13948.1"/>
    </source>
</evidence>
<evidence type="ECO:0000313" key="7">
    <source>
        <dbReference type="Proteomes" id="UP000051521"/>
    </source>
</evidence>
<dbReference type="STRING" id="1423751.FC38_GL001710"/>
<evidence type="ECO:0000256" key="2">
    <source>
        <dbReference type="ARBA" id="ARBA00022679"/>
    </source>
</evidence>